<organism evidence="1">
    <name type="scientific">Singulisphaera sp. Ch08</name>
    <dbReference type="NCBI Taxonomy" id="3120278"/>
    <lineage>
        <taxon>Bacteria</taxon>
        <taxon>Pseudomonadati</taxon>
        <taxon>Planctomycetota</taxon>
        <taxon>Planctomycetia</taxon>
        <taxon>Isosphaerales</taxon>
        <taxon>Isosphaeraceae</taxon>
        <taxon>Singulisphaera</taxon>
    </lineage>
</organism>
<dbReference type="EMBL" id="CP155447">
    <property type="protein sequence ID" value="XBH07813.1"/>
    <property type="molecule type" value="Genomic_DNA"/>
</dbReference>
<sequence>MMPSRVTGFNPSLMALEMPLIVRVATRESDQNVEVVVEHGEPADGDEEDADQLLKPDFDPQLSVRAAFAEQ</sequence>
<gene>
    <name evidence="1" type="ORF">V5E97_17805</name>
</gene>
<dbReference type="AlphaFoldDB" id="A0AAU7CS70"/>
<accession>A0AAU7CS70</accession>
<evidence type="ECO:0000313" key="1">
    <source>
        <dbReference type="EMBL" id="XBH07813.1"/>
    </source>
</evidence>
<proteinExistence type="predicted"/>
<dbReference type="RefSeq" id="WP_406700654.1">
    <property type="nucleotide sequence ID" value="NZ_CP155447.1"/>
</dbReference>
<name>A0AAU7CS70_9BACT</name>
<protein>
    <submittedName>
        <fullName evidence="1">Uncharacterized protein</fullName>
    </submittedName>
</protein>
<reference evidence="1" key="1">
    <citation type="submission" date="2024-05" db="EMBL/GenBank/DDBJ databases">
        <title>Planctomycetes of the genus Singulisphaera possess chitinolytic capabilities.</title>
        <authorList>
            <person name="Ivanova A."/>
        </authorList>
    </citation>
    <scope>NUCLEOTIDE SEQUENCE</scope>
    <source>
        <strain evidence="1">Ch08T</strain>
    </source>
</reference>